<name>A0A4Q0P2C5_9FLAO</name>
<accession>A0A4Q0P2C5</accession>
<dbReference type="RefSeq" id="WP_128758551.1">
    <property type="nucleotide sequence ID" value="NZ_QOVM01000007.1"/>
</dbReference>
<keyword evidence="2" id="KW-1185">Reference proteome</keyword>
<dbReference type="OrthoDB" id="638783at2"/>
<evidence type="ECO:0000313" key="1">
    <source>
        <dbReference type="EMBL" id="RXG20694.1"/>
    </source>
</evidence>
<proteinExistence type="predicted"/>
<protein>
    <submittedName>
        <fullName evidence="1">Uncharacterized protein</fullName>
    </submittedName>
</protein>
<dbReference type="EMBL" id="QOVM01000007">
    <property type="protein sequence ID" value="RXG20694.1"/>
    <property type="molecule type" value="Genomic_DNA"/>
</dbReference>
<organism evidence="1 2">
    <name type="scientific">Leeuwenhoekiella aequorea</name>
    <dbReference type="NCBI Taxonomy" id="283736"/>
    <lineage>
        <taxon>Bacteria</taxon>
        <taxon>Pseudomonadati</taxon>
        <taxon>Bacteroidota</taxon>
        <taxon>Flavobacteriia</taxon>
        <taxon>Flavobacteriales</taxon>
        <taxon>Flavobacteriaceae</taxon>
        <taxon>Leeuwenhoekiella</taxon>
    </lineage>
</organism>
<dbReference type="InterPro" id="IPR058087">
    <property type="entry name" value="XAC2610_dom"/>
</dbReference>
<sequence length="290" mass="33199">MKTVFLIASLLFALQVNCQISYSGKIGKSPIKLVLHQYSDGNSRAFYAYDKYDSPINIDGYLDQGNLKLFEYDNLGAIAATLTFRNYNTSTKNLIGDWINADHSQHYKIFLKKDFSIDSGTDIQWFSREFIQPTTTANHYFKLVTKKEKNEFYARVKAVKIFQKRTDKLIQTLSLDCQLLGIDNLQVEDYNFDGLQDFSVFEASYAGANTSRIYILKDPNSETYSISNFSGMSLEFDPELKRIYEHNQCCAGTSIINSTYKVVDNAMVLLDTNCLQYDESTAEYIEVDCE</sequence>
<dbReference type="AlphaFoldDB" id="A0A4Q0P2C5"/>
<comment type="caution">
    <text evidence="1">The sequence shown here is derived from an EMBL/GenBank/DDBJ whole genome shotgun (WGS) entry which is preliminary data.</text>
</comment>
<reference evidence="1 2" key="1">
    <citation type="submission" date="2018-07" db="EMBL/GenBank/DDBJ databases">
        <title>Leeuwenhoekiella genomics.</title>
        <authorList>
            <person name="Tahon G."/>
            <person name="Willems A."/>
        </authorList>
    </citation>
    <scope>NUCLEOTIDE SEQUENCE [LARGE SCALE GENOMIC DNA]</scope>
    <source>
        <strain evidence="1 2">LMG 22550</strain>
    </source>
</reference>
<dbReference type="NCBIfam" id="NF047539">
    <property type="entry name" value="XAC2610_fam"/>
    <property type="match status" value="1"/>
</dbReference>
<evidence type="ECO:0000313" key="2">
    <source>
        <dbReference type="Proteomes" id="UP000289238"/>
    </source>
</evidence>
<gene>
    <name evidence="1" type="ORF">DSM00_2798</name>
</gene>
<dbReference type="Proteomes" id="UP000289238">
    <property type="component" value="Unassembled WGS sequence"/>
</dbReference>